<dbReference type="EMBL" id="CP001472">
    <property type="protein sequence ID" value="ACO33102.1"/>
    <property type="molecule type" value="Genomic_DNA"/>
</dbReference>
<protein>
    <submittedName>
        <fullName evidence="1">Uncharacterized protein</fullName>
    </submittedName>
</protein>
<evidence type="ECO:0000313" key="1">
    <source>
        <dbReference type="EMBL" id="ACO33102.1"/>
    </source>
</evidence>
<dbReference type="AlphaFoldDB" id="C1F1U5"/>
<gene>
    <name evidence="1" type="ordered locus">ACP_2490</name>
</gene>
<keyword evidence="2" id="KW-1185">Reference proteome</keyword>
<dbReference type="STRING" id="240015.ACP_2490"/>
<dbReference type="InParanoid" id="C1F1U5"/>
<evidence type="ECO:0000313" key="2">
    <source>
        <dbReference type="Proteomes" id="UP000002207"/>
    </source>
</evidence>
<name>C1F1U5_ACIC5</name>
<accession>C1F1U5</accession>
<dbReference type="Proteomes" id="UP000002207">
    <property type="component" value="Chromosome"/>
</dbReference>
<dbReference type="HOGENOM" id="CLU_1168654_0_0_0"/>
<proteinExistence type="predicted"/>
<reference evidence="1 2" key="1">
    <citation type="journal article" date="2009" name="Appl. Environ. Microbiol.">
        <title>Three genomes from the phylum Acidobacteria provide insight into the lifestyles of these microorganisms in soils.</title>
        <authorList>
            <person name="Ward N.L."/>
            <person name="Challacombe J.F."/>
            <person name="Janssen P.H."/>
            <person name="Henrissat B."/>
            <person name="Coutinho P.M."/>
            <person name="Wu M."/>
            <person name="Xie G."/>
            <person name="Haft D.H."/>
            <person name="Sait M."/>
            <person name="Badger J."/>
            <person name="Barabote R.D."/>
            <person name="Bradley B."/>
            <person name="Brettin T.S."/>
            <person name="Brinkac L.M."/>
            <person name="Bruce D."/>
            <person name="Creasy T."/>
            <person name="Daugherty S.C."/>
            <person name="Davidsen T.M."/>
            <person name="DeBoy R.T."/>
            <person name="Detter J.C."/>
            <person name="Dodson R.J."/>
            <person name="Durkin A.S."/>
            <person name="Ganapathy A."/>
            <person name="Gwinn-Giglio M."/>
            <person name="Han C.S."/>
            <person name="Khouri H."/>
            <person name="Kiss H."/>
            <person name="Kothari S.P."/>
            <person name="Madupu R."/>
            <person name="Nelson K.E."/>
            <person name="Nelson W.C."/>
            <person name="Paulsen I."/>
            <person name="Penn K."/>
            <person name="Ren Q."/>
            <person name="Rosovitz M.J."/>
            <person name="Selengut J.D."/>
            <person name="Shrivastava S."/>
            <person name="Sullivan S.A."/>
            <person name="Tapia R."/>
            <person name="Thompson L.S."/>
            <person name="Watkins K.L."/>
            <person name="Yang Q."/>
            <person name="Yu C."/>
            <person name="Zafar N."/>
            <person name="Zhou L."/>
            <person name="Kuske C.R."/>
        </authorList>
    </citation>
    <scope>NUCLEOTIDE SEQUENCE [LARGE SCALE GENOMIC DNA]</scope>
    <source>
        <strain evidence="2">ATCC 51196 / DSM 11244 / BCRC 80197 / JCM 7670 / NBRC 15755 / NCIMB 13165 / 161</strain>
    </source>
</reference>
<sequence length="237" mass="26022">MPPAALRPASITAPLSAHRREGMHYPENVLPPFRLRAFLRLTRIAALLLCAGLTPGWAATRRAVDTVPQCPPQIKLTASYLAPEKPGQGPGFYFQLENRTPHPVTLVAPLPSSAHWYAHVGRLWLWRASAGRGGSLVNALSSRSPMFVDRALRPSSKPPHTITIPAHGQHTWAAWTSEDPAIAYQPGCAQCNYPGEHEFRAVFAYAWLPAPGEHIPHLLTCGLRSNQVIMPPFDPPH</sequence>
<organism evidence="1 2">
    <name type="scientific">Acidobacterium capsulatum (strain ATCC 51196 / DSM 11244 / BCRC 80197 / JCM 7670 / NBRC 15755 / NCIMB 13165 / 161)</name>
    <dbReference type="NCBI Taxonomy" id="240015"/>
    <lineage>
        <taxon>Bacteria</taxon>
        <taxon>Pseudomonadati</taxon>
        <taxon>Acidobacteriota</taxon>
        <taxon>Terriglobia</taxon>
        <taxon>Terriglobales</taxon>
        <taxon>Acidobacteriaceae</taxon>
        <taxon>Acidobacterium</taxon>
    </lineage>
</organism>
<dbReference type="KEGG" id="aca:ACP_2490"/>